<keyword evidence="1" id="KW-0472">Membrane</keyword>
<keyword evidence="1" id="KW-1133">Transmembrane helix</keyword>
<evidence type="ECO:0000313" key="2">
    <source>
        <dbReference type="EMBL" id="MDQ9129888.1"/>
    </source>
</evidence>
<reference evidence="2" key="1">
    <citation type="submission" date="2023-08" db="EMBL/GenBank/DDBJ databases">
        <title>The Comparative Genomic Analysis of Yersiniaceae from Polar Regions.</title>
        <authorList>
            <person name="Goncharov A."/>
            <person name="Aslanov B."/>
            <person name="Kolodzhieva V."/>
            <person name="Azarov D."/>
            <person name="Mochov A."/>
            <person name="Lebedeva E."/>
        </authorList>
    </citation>
    <scope>NUCLEOTIDE SEQUENCE</scope>
    <source>
        <strain evidence="2">Vf</strain>
    </source>
</reference>
<name>A0AAJ1YG28_SERFO</name>
<keyword evidence="1" id="KW-0812">Transmembrane</keyword>
<sequence>MKIKFIAMGILAACALSLLFYYIEFNKSDKINIICHGTLITQNGLASSRVRVSFFLNRRNGRVNFDGIKNNKNHKSVIIRRASSFTFNHYGNTYIISESRVSELPGNTAPADSLIGMYPSFMLFNDKDYRFNMYQTGDSGYLFMSDKFATLYCVR</sequence>
<proteinExistence type="predicted"/>
<dbReference type="RefSeq" id="WP_309048523.1">
    <property type="nucleotide sequence ID" value="NZ_JAVIGA010000044.1"/>
</dbReference>
<comment type="caution">
    <text evidence="2">The sequence shown here is derived from an EMBL/GenBank/DDBJ whole genome shotgun (WGS) entry which is preliminary data.</text>
</comment>
<protein>
    <submittedName>
        <fullName evidence="2">Uncharacterized protein</fullName>
    </submittedName>
</protein>
<dbReference type="Proteomes" id="UP001224622">
    <property type="component" value="Unassembled WGS sequence"/>
</dbReference>
<accession>A0AAJ1YG28</accession>
<feature type="transmembrane region" description="Helical" evidence="1">
    <location>
        <begin position="6"/>
        <end position="23"/>
    </location>
</feature>
<organism evidence="2 3">
    <name type="scientific">Serratia fonticola</name>
    <dbReference type="NCBI Taxonomy" id="47917"/>
    <lineage>
        <taxon>Bacteria</taxon>
        <taxon>Pseudomonadati</taxon>
        <taxon>Pseudomonadota</taxon>
        <taxon>Gammaproteobacteria</taxon>
        <taxon>Enterobacterales</taxon>
        <taxon>Yersiniaceae</taxon>
        <taxon>Serratia</taxon>
    </lineage>
</organism>
<gene>
    <name evidence="2" type="ORF">RDT67_26150</name>
</gene>
<dbReference type="AlphaFoldDB" id="A0AAJ1YG28"/>
<evidence type="ECO:0000313" key="3">
    <source>
        <dbReference type="Proteomes" id="UP001224622"/>
    </source>
</evidence>
<evidence type="ECO:0000256" key="1">
    <source>
        <dbReference type="SAM" id="Phobius"/>
    </source>
</evidence>
<dbReference type="EMBL" id="JAVIGA010000044">
    <property type="protein sequence ID" value="MDQ9129888.1"/>
    <property type="molecule type" value="Genomic_DNA"/>
</dbReference>